<accession>A0A395SG33</accession>
<gene>
    <name evidence="6" type="ORF">FLONG3_7275</name>
</gene>
<proteinExistence type="predicted"/>
<sequence length="594" mass="65528">MPDIDPAALSRPSVSLSTPILSNKTLAGSVPGAPKIAKSSQIIPARIDLEPLYTALKAAIGNEKWAVYKESTSEFLIGRLNQAEYSERVDPILAGPGDKEHLHNNLIAAIYGNVTREMPDQGLAPWVSANDKPAATTGTKPVSGDAAERRLKGDVMQLPTRDRRRIKDLVQNDVGIPKLFVFQPLTGDKWDPHESISNMFADTTHRKPSTVTVTDATPTAGGINNMNFDLEIRKRYTQPLAIESGEFPDINMISGRMLPSCYEAGLVNGHAADAPQFMSVAVETFIKEVLTQVFSRTRSNGPGESGSAGFGVGTTWIQTHKYKRQLEYEEEAAMRGEITRDKGGLLPIESRAASERGPLGMSDLRLSLEMADSGMAQFPVLMAQVIYGYREGELENWDDYTWVYDQVPQDYAHERHGLEVNGGYAYELQNGHPDAMDIDTDTWWEGAETQDTDMLDSVLDSCLAANDEIGCIKIDPDQLSCHIIDSERTKAELKEAVRCLLGSEGVPRLRKRRIGIATMIEEELSLGVNFRTIRKPPSYTATTATQYDRHSTNQATLFRKLGFLVRELHRRAAEVSMEQAPEQPVPLAGSCASF</sequence>
<dbReference type="PANTHER" id="PTHR21277">
    <property type="entry name" value="TRANSCRIPTIONAL ADAPTER 1"/>
    <property type="match status" value="1"/>
</dbReference>
<keyword evidence="2" id="KW-0805">Transcription regulation</keyword>
<dbReference type="GO" id="GO:0000124">
    <property type="term" value="C:SAGA complex"/>
    <property type="evidence" value="ECO:0007669"/>
    <property type="project" value="TreeGrafter"/>
</dbReference>
<protein>
    <submittedName>
        <fullName evidence="6">Transcriptional coactivator hfi1 ada1</fullName>
    </submittedName>
</protein>
<feature type="region of interest" description="Disordered" evidence="5">
    <location>
        <begin position="575"/>
        <end position="594"/>
    </location>
</feature>
<dbReference type="GO" id="GO:0003713">
    <property type="term" value="F:transcription coactivator activity"/>
    <property type="evidence" value="ECO:0007669"/>
    <property type="project" value="TreeGrafter"/>
</dbReference>
<reference evidence="6 7" key="1">
    <citation type="journal article" date="2018" name="PLoS Pathog.">
        <title>Evolution of structural diversity of trichothecenes, a family of toxins produced by plant pathogenic and entomopathogenic fungi.</title>
        <authorList>
            <person name="Proctor R.H."/>
            <person name="McCormick S.P."/>
            <person name="Kim H.S."/>
            <person name="Cardoza R.E."/>
            <person name="Stanley A.M."/>
            <person name="Lindo L."/>
            <person name="Kelly A."/>
            <person name="Brown D.W."/>
            <person name="Lee T."/>
            <person name="Vaughan M.M."/>
            <person name="Alexander N.J."/>
            <person name="Busman M."/>
            <person name="Gutierrez S."/>
        </authorList>
    </citation>
    <scope>NUCLEOTIDE SEQUENCE [LARGE SCALE GENOMIC DNA]</scope>
    <source>
        <strain evidence="6 7">NRRL 20695</strain>
    </source>
</reference>
<evidence type="ECO:0000313" key="7">
    <source>
        <dbReference type="Proteomes" id="UP000266234"/>
    </source>
</evidence>
<dbReference type="AlphaFoldDB" id="A0A395SG33"/>
<dbReference type="GO" id="GO:0006357">
    <property type="term" value="P:regulation of transcription by RNA polymerase II"/>
    <property type="evidence" value="ECO:0007669"/>
    <property type="project" value="TreeGrafter"/>
</dbReference>
<dbReference type="Proteomes" id="UP000266234">
    <property type="component" value="Unassembled WGS sequence"/>
</dbReference>
<evidence type="ECO:0000256" key="1">
    <source>
        <dbReference type="ARBA" id="ARBA00004123"/>
    </source>
</evidence>
<comment type="subcellular location">
    <subcellularLocation>
        <location evidence="1">Nucleus</location>
    </subcellularLocation>
</comment>
<dbReference type="InterPro" id="IPR024738">
    <property type="entry name" value="Hfi1/Tada1"/>
</dbReference>
<dbReference type="GO" id="GO:0005634">
    <property type="term" value="C:nucleus"/>
    <property type="evidence" value="ECO:0007669"/>
    <property type="project" value="UniProtKB-SubCell"/>
</dbReference>
<evidence type="ECO:0000256" key="3">
    <source>
        <dbReference type="ARBA" id="ARBA00023163"/>
    </source>
</evidence>
<keyword evidence="7" id="KW-1185">Reference proteome</keyword>
<dbReference type="PANTHER" id="PTHR21277:SF5">
    <property type="entry name" value="TRANSCRIPTIONAL ADAPTER 1"/>
    <property type="match status" value="1"/>
</dbReference>
<dbReference type="EMBL" id="PXOG01000166">
    <property type="protein sequence ID" value="RGP71042.1"/>
    <property type="molecule type" value="Genomic_DNA"/>
</dbReference>
<comment type="caution">
    <text evidence="6">The sequence shown here is derived from an EMBL/GenBank/DDBJ whole genome shotgun (WGS) entry which is preliminary data.</text>
</comment>
<name>A0A395SG33_9HYPO</name>
<evidence type="ECO:0000313" key="6">
    <source>
        <dbReference type="EMBL" id="RGP71042.1"/>
    </source>
</evidence>
<keyword evidence="4" id="KW-0539">Nucleus</keyword>
<evidence type="ECO:0000256" key="5">
    <source>
        <dbReference type="SAM" id="MobiDB-lite"/>
    </source>
</evidence>
<dbReference type="STRING" id="694270.A0A395SG33"/>
<evidence type="ECO:0000256" key="4">
    <source>
        <dbReference type="ARBA" id="ARBA00023242"/>
    </source>
</evidence>
<keyword evidence="3" id="KW-0804">Transcription</keyword>
<organism evidence="6 7">
    <name type="scientific">Fusarium longipes</name>
    <dbReference type="NCBI Taxonomy" id="694270"/>
    <lineage>
        <taxon>Eukaryota</taxon>
        <taxon>Fungi</taxon>
        <taxon>Dikarya</taxon>
        <taxon>Ascomycota</taxon>
        <taxon>Pezizomycotina</taxon>
        <taxon>Sordariomycetes</taxon>
        <taxon>Hypocreomycetidae</taxon>
        <taxon>Hypocreales</taxon>
        <taxon>Nectriaceae</taxon>
        <taxon>Fusarium</taxon>
    </lineage>
</organism>
<dbReference type="OrthoDB" id="10264870at2759"/>
<dbReference type="Pfam" id="PF12767">
    <property type="entry name" value="SAGA-Tad1"/>
    <property type="match status" value="1"/>
</dbReference>
<evidence type="ECO:0000256" key="2">
    <source>
        <dbReference type="ARBA" id="ARBA00023015"/>
    </source>
</evidence>